<dbReference type="Proteomes" id="UP000467841">
    <property type="component" value="Unassembled WGS sequence"/>
</dbReference>
<evidence type="ECO:0000259" key="1">
    <source>
        <dbReference type="Pfam" id="PF00646"/>
    </source>
</evidence>
<evidence type="ECO:0000313" key="4">
    <source>
        <dbReference type="Proteomes" id="UP000467841"/>
    </source>
</evidence>
<dbReference type="PANTHER" id="PTHR47123">
    <property type="entry name" value="F-BOX PROTEIN SKIP23"/>
    <property type="match status" value="1"/>
</dbReference>
<dbReference type="EMBL" id="CACVBM020001129">
    <property type="protein sequence ID" value="CAA7033030.1"/>
    <property type="molecule type" value="Genomic_DNA"/>
</dbReference>
<keyword evidence="4" id="KW-1185">Reference proteome</keyword>
<dbReference type="InterPro" id="IPR036047">
    <property type="entry name" value="F-box-like_dom_sf"/>
</dbReference>
<reference evidence="3" key="1">
    <citation type="submission" date="2020-01" db="EMBL/GenBank/DDBJ databases">
        <authorList>
            <person name="Mishra B."/>
        </authorList>
    </citation>
    <scope>NUCLEOTIDE SEQUENCE [LARGE SCALE GENOMIC DNA]</scope>
</reference>
<sequence>MALSVVREKQLSVLSYKDSGHDVVEKWEVEMWVTNEIDTEAEEQELSWSKSFAVGLNRIRVDCLYVQTSLLIDEEKKVALCCNLYLGSGSSNLNVVYIMGEDDDEYYKEIPYIEKPRFFGNRSNQQTRQNPETEKKTSSVMLDCSLLEDFVSKLQLSPSPSAKMVTKEHTLSMPDWSLLPDELLQVISEKLDNCFEVVHARSVCISWRSTIPFPSCLIRTSYSFPSFREISPKHHEDLCTLEKIPLFLFRVRTPAAAKSASEFFVGGISRRDESEDHIELPPPPLQCSVKIPGSSEPTLMKMLDCQILPLGHEYRMIGWKPNHYKSAA</sequence>
<gene>
    <name evidence="3" type="ORF">MERR_LOCUS20265</name>
</gene>
<evidence type="ECO:0008006" key="5">
    <source>
        <dbReference type="Google" id="ProtNLM"/>
    </source>
</evidence>
<organism evidence="3 4">
    <name type="scientific">Microthlaspi erraticum</name>
    <dbReference type="NCBI Taxonomy" id="1685480"/>
    <lineage>
        <taxon>Eukaryota</taxon>
        <taxon>Viridiplantae</taxon>
        <taxon>Streptophyta</taxon>
        <taxon>Embryophyta</taxon>
        <taxon>Tracheophyta</taxon>
        <taxon>Spermatophyta</taxon>
        <taxon>Magnoliopsida</taxon>
        <taxon>eudicotyledons</taxon>
        <taxon>Gunneridae</taxon>
        <taxon>Pentapetalae</taxon>
        <taxon>rosids</taxon>
        <taxon>malvids</taxon>
        <taxon>Brassicales</taxon>
        <taxon>Brassicaceae</taxon>
        <taxon>Coluteocarpeae</taxon>
        <taxon>Microthlaspi</taxon>
    </lineage>
</organism>
<comment type="caution">
    <text evidence="3">The sequence shown here is derived from an EMBL/GenBank/DDBJ whole genome shotgun (WGS) entry which is preliminary data.</text>
</comment>
<dbReference type="Gene3D" id="1.20.1280.50">
    <property type="match status" value="1"/>
</dbReference>
<dbReference type="InterPro" id="IPR006527">
    <property type="entry name" value="F-box-assoc_dom_typ1"/>
</dbReference>
<dbReference type="SUPFAM" id="SSF81383">
    <property type="entry name" value="F-box domain"/>
    <property type="match status" value="1"/>
</dbReference>
<evidence type="ECO:0000313" key="3">
    <source>
        <dbReference type="EMBL" id="CAA7033030.1"/>
    </source>
</evidence>
<feature type="domain" description="F-box" evidence="1">
    <location>
        <begin position="176"/>
        <end position="211"/>
    </location>
</feature>
<protein>
    <recommendedName>
        <fullName evidence="5">F-box domain-containing protein</fullName>
    </recommendedName>
</protein>
<dbReference type="OrthoDB" id="642536at2759"/>
<proteinExistence type="predicted"/>
<dbReference type="InterPro" id="IPR001810">
    <property type="entry name" value="F-box_dom"/>
</dbReference>
<dbReference type="Pfam" id="PF07734">
    <property type="entry name" value="FBA_1"/>
    <property type="match status" value="1"/>
</dbReference>
<accession>A0A6D2IZE1</accession>
<dbReference type="InterPro" id="IPR051304">
    <property type="entry name" value="SCF_F-box_domain"/>
</dbReference>
<dbReference type="Pfam" id="PF00646">
    <property type="entry name" value="F-box"/>
    <property type="match status" value="1"/>
</dbReference>
<name>A0A6D2IZE1_9BRAS</name>
<feature type="domain" description="F-box associated beta-propeller type 1" evidence="2">
    <location>
        <begin position="1"/>
        <end position="112"/>
    </location>
</feature>
<evidence type="ECO:0000259" key="2">
    <source>
        <dbReference type="Pfam" id="PF07734"/>
    </source>
</evidence>
<dbReference type="PANTHER" id="PTHR47123:SF24">
    <property type="entry name" value="LOW PROTEIN: F-BOX_KELCH-REPEAT PROTEIN"/>
    <property type="match status" value="1"/>
</dbReference>
<dbReference type="AlphaFoldDB" id="A0A6D2IZE1"/>